<name>A0A0W8FQE0_9ZZZZ</name>
<reference evidence="1" key="1">
    <citation type="journal article" date="2015" name="Proc. Natl. Acad. Sci. U.S.A.">
        <title>Networks of energetic and metabolic interactions define dynamics in microbial communities.</title>
        <authorList>
            <person name="Embree M."/>
            <person name="Liu J.K."/>
            <person name="Al-Bassam M.M."/>
            <person name="Zengler K."/>
        </authorList>
    </citation>
    <scope>NUCLEOTIDE SEQUENCE</scope>
</reference>
<dbReference type="EMBL" id="LNQE01000919">
    <property type="protein sequence ID" value="KUG23120.1"/>
    <property type="molecule type" value="Genomic_DNA"/>
</dbReference>
<proteinExistence type="predicted"/>
<comment type="caution">
    <text evidence="1">The sequence shown here is derived from an EMBL/GenBank/DDBJ whole genome shotgun (WGS) entry which is preliminary data.</text>
</comment>
<organism evidence="1">
    <name type="scientific">hydrocarbon metagenome</name>
    <dbReference type="NCBI Taxonomy" id="938273"/>
    <lineage>
        <taxon>unclassified sequences</taxon>
        <taxon>metagenomes</taxon>
        <taxon>ecological metagenomes</taxon>
    </lineage>
</organism>
<protein>
    <submittedName>
        <fullName evidence="1">Uncharacterized protein</fullName>
    </submittedName>
</protein>
<dbReference type="AlphaFoldDB" id="A0A0W8FQE0"/>
<gene>
    <name evidence="1" type="ORF">ASZ90_007047</name>
</gene>
<accession>A0A0W8FQE0</accession>
<evidence type="ECO:0000313" key="1">
    <source>
        <dbReference type="EMBL" id="KUG23120.1"/>
    </source>
</evidence>
<sequence length="307" mass="33818">MHKHLIENFLLQRYPGNGRPQTVRDEIANACDVFVKSGLADANFTKELCSGLESKYWSRVSEALLAARLRKVGLDPAPSHGRGPDFFVIENGRKIWIEVICPEPTGVPSDWLTSKLGAVVNFPHEQILLRWTSAIKEKAEKLIGSLDDAIKGYIEKGIVASKDAYVIAVNGRLLRNGPFPALLGISQFPFAVEAVFAVGPYQIRINRNTLEKTGAGHQHRPRISKPKGEPVPAYTFLDTRFQPISAIWAVDVDGTSAIGNSEPMAVIHNPNAVNQIPTGYLPAHDEYIATPTGTEEFELNRLDGCLR</sequence>